<dbReference type="AlphaFoldDB" id="A0A1I8AHN3"/>
<organism evidence="5 6">
    <name type="scientific">Steinernema glaseri</name>
    <dbReference type="NCBI Taxonomy" id="37863"/>
    <lineage>
        <taxon>Eukaryota</taxon>
        <taxon>Metazoa</taxon>
        <taxon>Ecdysozoa</taxon>
        <taxon>Nematoda</taxon>
        <taxon>Chromadorea</taxon>
        <taxon>Rhabditida</taxon>
        <taxon>Tylenchina</taxon>
        <taxon>Panagrolaimomorpha</taxon>
        <taxon>Strongyloidoidea</taxon>
        <taxon>Steinernematidae</taxon>
        <taxon>Steinernema</taxon>
    </lineage>
</organism>
<dbReference type="InterPro" id="IPR017984">
    <property type="entry name" value="Chromo_dom_subgr"/>
</dbReference>
<accession>A0A1I8AHN3</accession>
<dbReference type="InterPro" id="IPR016197">
    <property type="entry name" value="Chromo-like_dom_sf"/>
</dbReference>
<dbReference type="GO" id="GO:0005634">
    <property type="term" value="C:nucleus"/>
    <property type="evidence" value="ECO:0007669"/>
    <property type="project" value="UniProtKB-SubCell"/>
</dbReference>
<dbReference type="WBParaSite" id="L893_g5879.t1">
    <property type="protein sequence ID" value="L893_g5879.t1"/>
    <property type="gene ID" value="L893_g5879"/>
</dbReference>
<keyword evidence="5" id="KW-1185">Reference proteome</keyword>
<keyword evidence="2" id="KW-0539">Nucleus</keyword>
<feature type="region of interest" description="Disordered" evidence="3">
    <location>
        <begin position="69"/>
        <end position="126"/>
    </location>
</feature>
<evidence type="ECO:0000259" key="4">
    <source>
        <dbReference type="PROSITE" id="PS50013"/>
    </source>
</evidence>
<protein>
    <submittedName>
        <fullName evidence="6">Chromo domain-containing protein</fullName>
    </submittedName>
</protein>
<name>A0A1I8AHN3_9BILA</name>
<dbReference type="SUPFAM" id="SSF54160">
    <property type="entry name" value="Chromo domain-like"/>
    <property type="match status" value="2"/>
</dbReference>
<dbReference type="CDD" id="cd18631">
    <property type="entry name" value="CD_HP1_like"/>
    <property type="match status" value="1"/>
</dbReference>
<evidence type="ECO:0000313" key="5">
    <source>
        <dbReference type="Proteomes" id="UP000095287"/>
    </source>
</evidence>
<dbReference type="SMART" id="SM00298">
    <property type="entry name" value="CHROMO"/>
    <property type="match status" value="1"/>
</dbReference>
<feature type="compositionally biased region" description="Low complexity" evidence="3">
    <location>
        <begin position="84"/>
        <end position="100"/>
    </location>
</feature>
<dbReference type="InterPro" id="IPR000953">
    <property type="entry name" value="Chromo/chromo_shadow_dom"/>
</dbReference>
<evidence type="ECO:0000256" key="2">
    <source>
        <dbReference type="ARBA" id="ARBA00023242"/>
    </source>
</evidence>
<dbReference type="PRINTS" id="PR00504">
    <property type="entry name" value="CHROMODOMAIN"/>
</dbReference>
<evidence type="ECO:0000313" key="6">
    <source>
        <dbReference type="WBParaSite" id="L893_g5879.t1"/>
    </source>
</evidence>
<proteinExistence type="predicted"/>
<dbReference type="Gene3D" id="2.40.50.40">
    <property type="match status" value="1"/>
</dbReference>
<dbReference type="PANTHER" id="PTHR22812">
    <property type="entry name" value="CHROMOBOX PROTEIN"/>
    <property type="match status" value="1"/>
</dbReference>
<evidence type="ECO:0000256" key="1">
    <source>
        <dbReference type="ARBA" id="ARBA00004123"/>
    </source>
</evidence>
<dbReference type="Pfam" id="PF00385">
    <property type="entry name" value="Chromo"/>
    <property type="match status" value="1"/>
</dbReference>
<dbReference type="InterPro" id="IPR023779">
    <property type="entry name" value="Chromodomain_CS"/>
</dbReference>
<reference evidence="6" key="1">
    <citation type="submission" date="2016-11" db="UniProtKB">
        <authorList>
            <consortium name="WormBaseParasite"/>
        </authorList>
    </citation>
    <scope>IDENTIFICATION</scope>
</reference>
<feature type="domain" description="Chromo" evidence="4">
    <location>
        <begin position="14"/>
        <end position="73"/>
    </location>
</feature>
<comment type="subcellular location">
    <subcellularLocation>
        <location evidence="1">Nucleus</location>
    </subcellularLocation>
</comment>
<dbReference type="Proteomes" id="UP000095287">
    <property type="component" value="Unplaced"/>
</dbReference>
<dbReference type="PROSITE" id="PS50013">
    <property type="entry name" value="CHROMO_2"/>
    <property type="match status" value="1"/>
</dbReference>
<sequence>MARERQDSETEQQFIVERILNKKVDARGKVKYFLKWQGFPDSENTWEPAENLDCPELIAEFEIQYAARPPRTRGRPSLASITMAASSESPSRASPSTPTKRTAKTSSVQPSKRRRKATSEVPSSGPQKLNIAGMKLLDIVGYGRRNGEIYFGIKFAELEDPVTLLGTDCYRLYPREVFEYYQRVVQFS</sequence>
<dbReference type="PROSITE" id="PS00598">
    <property type="entry name" value="CHROMO_1"/>
    <property type="match status" value="1"/>
</dbReference>
<dbReference type="InterPro" id="IPR051219">
    <property type="entry name" value="Heterochromatin_chromo-domain"/>
</dbReference>
<dbReference type="InterPro" id="IPR023780">
    <property type="entry name" value="Chromo_domain"/>
</dbReference>
<evidence type="ECO:0000256" key="3">
    <source>
        <dbReference type="SAM" id="MobiDB-lite"/>
    </source>
</evidence>